<keyword evidence="1 2" id="KW-0732">Signal</keyword>
<feature type="signal peptide" evidence="2">
    <location>
        <begin position="1"/>
        <end position="15"/>
    </location>
</feature>
<protein>
    <submittedName>
        <fullName evidence="3">Repeat domain-containing protein</fullName>
    </submittedName>
</protein>
<name>A0A444IPT8_9BACT</name>
<dbReference type="PANTHER" id="PTHR44103">
    <property type="entry name" value="PROPROTEIN CONVERTASE P"/>
    <property type="match status" value="1"/>
</dbReference>
<keyword evidence="4" id="KW-1185">Reference proteome</keyword>
<dbReference type="AlphaFoldDB" id="A0A444IPT8"/>
<gene>
    <name evidence="3" type="ORF">H206_03435</name>
</gene>
<proteinExistence type="predicted"/>
<dbReference type="SUPFAM" id="SSF69318">
    <property type="entry name" value="Integrin alpha N-terminal domain"/>
    <property type="match status" value="1"/>
</dbReference>
<dbReference type="Proteomes" id="UP000287853">
    <property type="component" value="Unassembled WGS sequence"/>
</dbReference>
<evidence type="ECO:0000313" key="3">
    <source>
        <dbReference type="EMBL" id="RWX42836.1"/>
    </source>
</evidence>
<dbReference type="InterPro" id="IPR013517">
    <property type="entry name" value="FG-GAP"/>
</dbReference>
<evidence type="ECO:0000256" key="1">
    <source>
        <dbReference type="ARBA" id="ARBA00022729"/>
    </source>
</evidence>
<dbReference type="PANTHER" id="PTHR44103:SF1">
    <property type="entry name" value="PROPROTEIN CONVERTASE P"/>
    <property type="match status" value="1"/>
</dbReference>
<dbReference type="InterPro" id="IPR008979">
    <property type="entry name" value="Galactose-bd-like_sf"/>
</dbReference>
<evidence type="ECO:0000256" key="2">
    <source>
        <dbReference type="SAM" id="SignalP"/>
    </source>
</evidence>
<dbReference type="Gene3D" id="2.60.120.260">
    <property type="entry name" value="Galactose-binding domain-like"/>
    <property type="match status" value="2"/>
</dbReference>
<sequence length="663" mass="72943">MVMLLILLMYGQAYASTGQDFFVSVEDGGTALYYYPVTDPNTFGQRVLIDDTLEGVGGEKIELADFNNDGRSDILLMGGSNTYIYYQGANIKFVKTDIIYDLVLDDFGGLSPEAGDFNNDGLQDFIYVDKMPLTEKIFIALNNGNGSFSGYVLDTVGPIWGYTVSSGDFNEDGNLDILEQPYPTGGTIVDAPIYLRAGNGDGTFAGRTDVFHANYLIGTKPLIADFDNDNHLDVIVGGDDDGDPGQAFLFRGNGDGTFTSAGEAYDSSLLEWGGDQWNHTSNNAYDFDRDGDKDVLLIGQDLDSVPNGNLVLIMENQGDGTFVGPLSVPDLSTGLVSFVGPGSNAVESINILSDGTWKSYDSLQPGWEAADFDDSNWRNAYAPYPNYSQPTDLISETNAVFMWDYPAADIPSGTNGPDEAFFRKTFNISVDPSNIINATVSVVADDDFDFYVNGIHVYEDWDGIIGFPNVPYVIDIKPYLVQGKNVLAMYASDSYGIYEWALVDATIEFDFPKKVPVKTTGKIKTYNWKSDIDRAEFSMKGVKDIDTAAKYAEEYGAPVTFHFGAPGEEPIYSFSAADGDFLNVQKNKMYFRTPSDDLRVTCRFQKEICSVRIRHSNFDGDVLDALLTGDMTVTLGVGDTKYTETGEWKQYNSRSGKLTEYKK</sequence>
<reference evidence="3 4" key="1">
    <citation type="submission" date="2017-01" db="EMBL/GenBank/DDBJ databases">
        <title>The cable genome- insights into the physiology and evolution of filamentous bacteria capable of sulfide oxidation via long distance electron transfer.</title>
        <authorList>
            <person name="Schreiber L."/>
            <person name="Bjerg J.T."/>
            <person name="Boggild A."/>
            <person name="Van De Vossenberg J."/>
            <person name="Meysman F."/>
            <person name="Nielsen L.P."/>
            <person name="Schramm A."/>
            <person name="Kjeldsen K.U."/>
        </authorList>
    </citation>
    <scope>NUCLEOTIDE SEQUENCE [LARGE SCALE GENOMIC DNA]</scope>
    <source>
        <strain evidence="3">MCF</strain>
    </source>
</reference>
<feature type="chain" id="PRO_5019085111" evidence="2">
    <location>
        <begin position="16"/>
        <end position="663"/>
    </location>
</feature>
<dbReference type="InterPro" id="IPR028994">
    <property type="entry name" value="Integrin_alpha_N"/>
</dbReference>
<dbReference type="EMBL" id="MTKO01000142">
    <property type="protein sequence ID" value="RWX42836.1"/>
    <property type="molecule type" value="Genomic_DNA"/>
</dbReference>
<accession>A0A444IPT8</accession>
<comment type="caution">
    <text evidence="3">The sequence shown here is derived from an EMBL/GenBank/DDBJ whole genome shotgun (WGS) entry which is preliminary data.</text>
</comment>
<evidence type="ECO:0000313" key="4">
    <source>
        <dbReference type="Proteomes" id="UP000287853"/>
    </source>
</evidence>
<dbReference type="SUPFAM" id="SSF49785">
    <property type="entry name" value="Galactose-binding domain-like"/>
    <property type="match status" value="1"/>
</dbReference>
<dbReference type="Pfam" id="PF13517">
    <property type="entry name" value="FG-GAP_3"/>
    <property type="match status" value="2"/>
</dbReference>
<dbReference type="Gene3D" id="2.40.128.340">
    <property type="match status" value="1"/>
</dbReference>
<organism evidence="3 4">
    <name type="scientific">Candidatus Electrothrix aarhusensis</name>
    <dbReference type="NCBI Taxonomy" id="1859131"/>
    <lineage>
        <taxon>Bacteria</taxon>
        <taxon>Pseudomonadati</taxon>
        <taxon>Thermodesulfobacteriota</taxon>
        <taxon>Desulfobulbia</taxon>
        <taxon>Desulfobulbales</taxon>
        <taxon>Desulfobulbaceae</taxon>
        <taxon>Candidatus Electrothrix</taxon>
    </lineage>
</organism>